<sequence>AKPAFCSANLNSLVPGSHSSFCPTIM</sequence>
<gene>
    <name evidence="1" type="ORF">VCHENC02_4113B</name>
</gene>
<dbReference type="Proteomes" id="UP000008367">
    <property type="component" value="Unassembled WGS sequence"/>
</dbReference>
<evidence type="ECO:0000313" key="2">
    <source>
        <dbReference type="Proteomes" id="UP000008367"/>
    </source>
</evidence>
<dbReference type="EMBL" id="AJSR01001777">
    <property type="protein sequence ID" value="EKM30139.1"/>
    <property type="molecule type" value="Genomic_DNA"/>
</dbReference>
<dbReference type="AlphaFoldDB" id="A0A454CUR7"/>
<comment type="caution">
    <text evidence="1">The sequence shown here is derived from an EMBL/GenBank/DDBJ whole genome shotgun (WGS) entry which is preliminary data.</text>
</comment>
<evidence type="ECO:0000313" key="1">
    <source>
        <dbReference type="EMBL" id="EKM30139.1"/>
    </source>
</evidence>
<accession>A0A454CUR7</accession>
<organism evidence="1 2">
    <name type="scientific">Vibrio harveyi</name>
    <name type="common">Beneckea harveyi</name>
    <dbReference type="NCBI Taxonomy" id="669"/>
    <lineage>
        <taxon>Bacteria</taxon>
        <taxon>Pseudomonadati</taxon>
        <taxon>Pseudomonadota</taxon>
        <taxon>Gammaproteobacteria</taxon>
        <taxon>Vibrionales</taxon>
        <taxon>Vibrionaceae</taxon>
        <taxon>Vibrio</taxon>
    </lineage>
</organism>
<protein>
    <submittedName>
        <fullName evidence="1">Uncharacterized protein</fullName>
    </submittedName>
</protein>
<reference evidence="1 2" key="1">
    <citation type="submission" date="2012-10" db="EMBL/GenBank/DDBJ databases">
        <title>Genome sequence of Vibrio Cholerae HENC-02.</title>
        <authorList>
            <person name="Eppinger M."/>
            <person name="Hasan N.A."/>
            <person name="Sengamalay N."/>
            <person name="Hine E."/>
            <person name="Su Q."/>
            <person name="Daugherty S.C."/>
            <person name="Young S."/>
            <person name="Sadzewicz L."/>
            <person name="Tallon L."/>
            <person name="Cebula T.A."/>
            <person name="Ravel J."/>
            <person name="Colwell R.R."/>
        </authorList>
    </citation>
    <scope>NUCLEOTIDE SEQUENCE [LARGE SCALE GENOMIC DNA]</scope>
    <source>
        <strain evidence="1 2">HENC-02</strain>
    </source>
</reference>
<proteinExistence type="predicted"/>
<name>A0A454CUR7_VIBHA</name>
<feature type="non-terminal residue" evidence="1">
    <location>
        <position position="1"/>
    </location>
</feature>